<evidence type="ECO:0000313" key="7">
    <source>
        <dbReference type="EMBL" id="KAG5490749.1"/>
    </source>
</evidence>
<dbReference type="GO" id="GO:0016780">
    <property type="term" value="F:phosphotransferase activity, for other substituted phosphate groups"/>
    <property type="evidence" value="ECO:0007669"/>
    <property type="project" value="InterPro"/>
</dbReference>
<organism evidence="7 8">
    <name type="scientific">Porcisia hertigi</name>
    <dbReference type="NCBI Taxonomy" id="2761500"/>
    <lineage>
        <taxon>Eukaryota</taxon>
        <taxon>Discoba</taxon>
        <taxon>Euglenozoa</taxon>
        <taxon>Kinetoplastea</taxon>
        <taxon>Metakinetoplastina</taxon>
        <taxon>Trypanosomatida</taxon>
        <taxon>Trypanosomatidae</taxon>
        <taxon>Leishmaniinae</taxon>
        <taxon>Porcisia</taxon>
    </lineage>
</organism>
<dbReference type="InterPro" id="IPR014472">
    <property type="entry name" value="CHOPT"/>
</dbReference>
<comment type="caution">
    <text evidence="7">The sequence shown here is derived from an EMBL/GenBank/DDBJ whole genome shotgun (WGS) entry which is preliminary data.</text>
</comment>
<accession>A0A836HFW4</accession>
<dbReference type="PANTHER" id="PTHR10414:SF37">
    <property type="entry name" value="BB IN A BOXCAR, ISOFORM C"/>
    <property type="match status" value="1"/>
</dbReference>
<feature type="transmembrane region" description="Helical" evidence="6">
    <location>
        <begin position="341"/>
        <end position="361"/>
    </location>
</feature>
<keyword evidence="6" id="KW-0812">Transmembrane</keyword>
<comment type="subcellular location">
    <subcellularLocation>
        <location evidence="1">Membrane</location>
    </subcellularLocation>
</comment>
<dbReference type="PIRSF" id="PIRSF015665">
    <property type="entry name" value="CHOPT"/>
    <property type="match status" value="1"/>
</dbReference>
<reference evidence="7 8" key="1">
    <citation type="submission" date="2021-02" db="EMBL/GenBank/DDBJ databases">
        <title>Porcisia hertigi Genome sequencing and assembly.</title>
        <authorList>
            <person name="Almutairi H."/>
            <person name="Gatherer D."/>
        </authorList>
    </citation>
    <scope>NUCLEOTIDE SEQUENCE [LARGE SCALE GENOMIC DNA]</scope>
    <source>
        <strain evidence="7 8">C119</strain>
    </source>
</reference>
<dbReference type="GO" id="GO:0008654">
    <property type="term" value="P:phospholipid biosynthetic process"/>
    <property type="evidence" value="ECO:0007669"/>
    <property type="project" value="InterPro"/>
</dbReference>
<dbReference type="PROSITE" id="PS00379">
    <property type="entry name" value="CDP_ALCOHOL_P_TRANSF"/>
    <property type="match status" value="1"/>
</dbReference>
<name>A0A836HFW4_9TRYP</name>
<feature type="transmembrane region" description="Helical" evidence="6">
    <location>
        <begin position="308"/>
        <end position="329"/>
    </location>
</feature>
<dbReference type="KEGG" id="phet:94286997"/>
<dbReference type="PANTHER" id="PTHR10414">
    <property type="entry name" value="ETHANOLAMINEPHOSPHOTRANSFERASE"/>
    <property type="match status" value="1"/>
</dbReference>
<sequence length="417" mass="46453">MPPKCTRCRKNVNPLKNEYIPPSYLPNLKRYRYSGTDLSILSRYVLQRYWNFVVSLVPMTVAPNCITFAGFFVGMSSTVVMLYYFICEEAQFPSWSLYYAAFALFVYQTLDAIDGKQARRTGTGSPLGELFDHGCDAFLTPFVFLNLSLAVSMTPLERFWLLTLSSIGLFTTIWEQFSTGVLDLGYMSGPTEGIIINCLLFILSAVYGDSIWDVPVVGPYEVACPPFLALLLPGSSGTVRIESIRSVLFMFFLLSCSFTILMNLLHVVLRPTVHQSKLTPLLAALPIAVITALMVHVFVVFPNVTVRFPFALEISYGLLMSITVTRLTVARLTIMPYQTANWHIVLFFAALTAASVMHYVGNVSVSHEVVETMLGRTLTGLSVFAAVQYGHMVLSVFTQISRYLGISIMTIKPKKSA</sequence>
<dbReference type="Pfam" id="PF01066">
    <property type="entry name" value="CDP-OH_P_transf"/>
    <property type="match status" value="1"/>
</dbReference>
<dbReference type="AlphaFoldDB" id="A0A836HFW4"/>
<gene>
    <name evidence="7" type="ORF">JKF63_00871</name>
</gene>
<evidence type="ECO:0000256" key="5">
    <source>
        <dbReference type="RuleBase" id="RU003750"/>
    </source>
</evidence>
<dbReference type="Proteomes" id="UP000674318">
    <property type="component" value="Unassembled WGS sequence"/>
</dbReference>
<feature type="transmembrane region" description="Helical" evidence="6">
    <location>
        <begin position="281"/>
        <end position="302"/>
    </location>
</feature>
<keyword evidence="6" id="KW-1133">Transmembrane helix</keyword>
<dbReference type="InterPro" id="IPR043130">
    <property type="entry name" value="CDP-OH_PTrfase_TM_dom"/>
</dbReference>
<evidence type="ECO:0008006" key="9">
    <source>
        <dbReference type="Google" id="ProtNLM"/>
    </source>
</evidence>
<evidence type="ECO:0000256" key="2">
    <source>
        <dbReference type="ARBA" id="ARBA00010441"/>
    </source>
</evidence>
<feature type="transmembrane region" description="Helical" evidence="6">
    <location>
        <begin position="92"/>
        <end position="110"/>
    </location>
</feature>
<dbReference type="InterPro" id="IPR048254">
    <property type="entry name" value="CDP_ALCOHOL_P_TRANSF_CS"/>
</dbReference>
<feature type="transmembrane region" description="Helical" evidence="6">
    <location>
        <begin position="247"/>
        <end position="269"/>
    </location>
</feature>
<dbReference type="RefSeq" id="XP_067753077.1">
    <property type="nucleotide sequence ID" value="XM_067896920.1"/>
</dbReference>
<evidence type="ECO:0000256" key="6">
    <source>
        <dbReference type="SAM" id="Phobius"/>
    </source>
</evidence>
<evidence type="ECO:0000256" key="3">
    <source>
        <dbReference type="ARBA" id="ARBA00022679"/>
    </source>
</evidence>
<dbReference type="Gene3D" id="1.20.120.1760">
    <property type="match status" value="1"/>
</dbReference>
<evidence type="ECO:0000256" key="4">
    <source>
        <dbReference type="ARBA" id="ARBA00023136"/>
    </source>
</evidence>
<keyword evidence="3 5" id="KW-0808">Transferase</keyword>
<dbReference type="GO" id="GO:0016020">
    <property type="term" value="C:membrane"/>
    <property type="evidence" value="ECO:0007669"/>
    <property type="project" value="UniProtKB-SubCell"/>
</dbReference>
<keyword evidence="4 6" id="KW-0472">Membrane</keyword>
<dbReference type="InterPro" id="IPR000462">
    <property type="entry name" value="CDP-OH_P_trans"/>
</dbReference>
<proteinExistence type="inferred from homology"/>
<keyword evidence="8" id="KW-1185">Reference proteome</keyword>
<dbReference type="EMBL" id="JAFJZO010000036">
    <property type="protein sequence ID" value="KAG5490749.1"/>
    <property type="molecule type" value="Genomic_DNA"/>
</dbReference>
<protein>
    <recommendedName>
        <fullName evidence="9">Ethanolaminephosphotransferase</fullName>
    </recommendedName>
</protein>
<dbReference type="FunFam" id="1.20.120.1760:FF:000032">
    <property type="entry name" value="Choline/ethanolamine phosphotransferase, putative"/>
    <property type="match status" value="1"/>
</dbReference>
<evidence type="ECO:0000313" key="8">
    <source>
        <dbReference type="Proteomes" id="UP000674318"/>
    </source>
</evidence>
<feature type="transmembrane region" description="Helical" evidence="6">
    <location>
        <begin position="381"/>
        <end position="405"/>
    </location>
</feature>
<comment type="similarity">
    <text evidence="2 5">Belongs to the CDP-alcohol phosphatidyltransferase class-I family.</text>
</comment>
<dbReference type="OrthoDB" id="196717at2759"/>
<evidence type="ECO:0000256" key="1">
    <source>
        <dbReference type="ARBA" id="ARBA00004370"/>
    </source>
</evidence>
<dbReference type="GeneID" id="94286997"/>